<organism evidence="2">
    <name type="scientific">Anguilla anguilla</name>
    <name type="common">European freshwater eel</name>
    <name type="synonym">Muraena anguilla</name>
    <dbReference type="NCBI Taxonomy" id="7936"/>
    <lineage>
        <taxon>Eukaryota</taxon>
        <taxon>Metazoa</taxon>
        <taxon>Chordata</taxon>
        <taxon>Craniata</taxon>
        <taxon>Vertebrata</taxon>
        <taxon>Euteleostomi</taxon>
        <taxon>Actinopterygii</taxon>
        <taxon>Neopterygii</taxon>
        <taxon>Teleostei</taxon>
        <taxon>Anguilliformes</taxon>
        <taxon>Anguillidae</taxon>
        <taxon>Anguilla</taxon>
    </lineage>
</organism>
<reference evidence="2" key="2">
    <citation type="journal article" date="2015" name="Fish Shellfish Immunol.">
        <title>Early steps in the European eel (Anguilla anguilla)-Vibrio vulnificus interaction in the gills: Role of the RtxA13 toxin.</title>
        <authorList>
            <person name="Callol A."/>
            <person name="Pajuelo D."/>
            <person name="Ebbesson L."/>
            <person name="Teles M."/>
            <person name="MacKenzie S."/>
            <person name="Amaro C."/>
        </authorList>
    </citation>
    <scope>NUCLEOTIDE SEQUENCE</scope>
</reference>
<dbReference type="AlphaFoldDB" id="A0A0E9XPL5"/>
<evidence type="ECO:0000313" key="2">
    <source>
        <dbReference type="EMBL" id="JAI04585.1"/>
    </source>
</evidence>
<evidence type="ECO:0000256" key="1">
    <source>
        <dbReference type="SAM" id="MobiDB-lite"/>
    </source>
</evidence>
<name>A0A0E9XPL5_ANGAN</name>
<proteinExistence type="predicted"/>
<accession>A0A0E9XPL5</accession>
<reference evidence="2" key="1">
    <citation type="submission" date="2014-11" db="EMBL/GenBank/DDBJ databases">
        <authorList>
            <person name="Amaro Gonzalez C."/>
        </authorList>
    </citation>
    <scope>NUCLEOTIDE SEQUENCE</scope>
</reference>
<protein>
    <submittedName>
        <fullName evidence="2">Uncharacterized protein</fullName>
    </submittedName>
</protein>
<dbReference type="EMBL" id="GBXM01003993">
    <property type="protein sequence ID" value="JAI04585.1"/>
    <property type="molecule type" value="Transcribed_RNA"/>
</dbReference>
<sequence length="36" mass="4138">MYTRYSTLPHGNTHPYRFTSQTADSGALDRCQFASR</sequence>
<feature type="region of interest" description="Disordered" evidence="1">
    <location>
        <begin position="1"/>
        <end position="21"/>
    </location>
</feature>
<feature type="compositionally biased region" description="Polar residues" evidence="1">
    <location>
        <begin position="1"/>
        <end position="10"/>
    </location>
</feature>